<proteinExistence type="predicted"/>
<sequence length="367" mass="40318">MYAKLQRYSRYHRSLPSSSPIKPDLTPLLALLRLTVHPTFVLTPQSSHTSQYKHGEPTAQPPACLIYTSRYRALRCPSVCAPPSSMAKRLFHSCRSPSAADAVVSHTTTLLASDRPRVGSGPAGEWCARSLPRWRPQQPGVRGARGCATGYAADDLHAPARGTPAYRWLKSSQWHVVEAAGVTDDDDTPRLKIDARRRLRRSRRHHRHRLHRRVDRASGSSGDSGWFTSDEESYANSCGVGGEAETLVTSTTTESSSGASGHCGVEADVVVAGSFAVVKRSDDPRGDFRRSMAEMVIGRSIYDADGLERLLRCFLALNHKRHRRDIVEAFGDVWEAVFSNATSQHQHGIVTSEPAICKAAAAKSNRQ</sequence>
<evidence type="ECO:0000313" key="9">
    <source>
        <dbReference type="EMBL" id="KAG8073868.1"/>
    </source>
</evidence>
<evidence type="ECO:0000256" key="2">
    <source>
        <dbReference type="ARBA" id="ARBA00022491"/>
    </source>
</evidence>
<protein>
    <recommendedName>
        <fullName evidence="6">Transcription repressor</fullName>
    </recommendedName>
    <alternativeName>
        <fullName evidence="6">Ovate family protein</fullName>
    </alternativeName>
</protein>
<dbReference type="Pfam" id="PF04844">
    <property type="entry name" value="Ovate"/>
    <property type="match status" value="1"/>
</dbReference>
<dbReference type="GO" id="GO:0005634">
    <property type="term" value="C:nucleus"/>
    <property type="evidence" value="ECO:0007669"/>
    <property type="project" value="UniProtKB-SubCell"/>
</dbReference>
<name>A0A8J5T566_ZIZPA</name>
<keyword evidence="3 6" id="KW-0805">Transcription regulation</keyword>
<dbReference type="InterPro" id="IPR006458">
    <property type="entry name" value="Ovate_C"/>
</dbReference>
<feature type="region of interest" description="Disordered" evidence="7">
    <location>
        <begin position="202"/>
        <end position="224"/>
    </location>
</feature>
<comment type="function">
    <text evidence="6">Transcriptional repressor that regulates multiple aspects of plant growth and development.</text>
</comment>
<evidence type="ECO:0000259" key="8">
    <source>
        <dbReference type="PROSITE" id="PS51754"/>
    </source>
</evidence>
<dbReference type="PANTHER" id="PTHR33057">
    <property type="entry name" value="TRANSCRIPTION REPRESSOR OFP7-RELATED"/>
    <property type="match status" value="1"/>
</dbReference>
<dbReference type="PANTHER" id="PTHR33057:SF208">
    <property type="entry name" value="TRANSCRIPTION REPRESSOR"/>
    <property type="match status" value="1"/>
</dbReference>
<reference evidence="9" key="2">
    <citation type="submission" date="2021-02" db="EMBL/GenBank/DDBJ databases">
        <authorList>
            <person name="Kimball J.A."/>
            <person name="Haas M.W."/>
            <person name="Macchietto M."/>
            <person name="Kono T."/>
            <person name="Duquette J."/>
            <person name="Shao M."/>
        </authorList>
    </citation>
    <scope>NUCLEOTIDE SEQUENCE</scope>
    <source>
        <tissue evidence="9">Fresh leaf tissue</tissue>
    </source>
</reference>
<evidence type="ECO:0000256" key="1">
    <source>
        <dbReference type="ARBA" id="ARBA00004123"/>
    </source>
</evidence>
<feature type="domain" description="OVATE" evidence="8">
    <location>
        <begin position="277"/>
        <end position="336"/>
    </location>
</feature>
<dbReference type="PROSITE" id="PS51754">
    <property type="entry name" value="OVATE"/>
    <property type="match status" value="1"/>
</dbReference>
<dbReference type="NCBIfam" id="TIGR01568">
    <property type="entry name" value="A_thal_3678"/>
    <property type="match status" value="1"/>
</dbReference>
<evidence type="ECO:0000256" key="5">
    <source>
        <dbReference type="ARBA" id="ARBA00023242"/>
    </source>
</evidence>
<keyword evidence="10" id="KW-1185">Reference proteome</keyword>
<evidence type="ECO:0000313" key="10">
    <source>
        <dbReference type="Proteomes" id="UP000729402"/>
    </source>
</evidence>
<reference evidence="9" key="1">
    <citation type="journal article" date="2021" name="bioRxiv">
        <title>Whole Genome Assembly and Annotation of Northern Wild Rice, Zizania palustris L., Supports a Whole Genome Duplication in the Zizania Genus.</title>
        <authorList>
            <person name="Haas M."/>
            <person name="Kono T."/>
            <person name="Macchietto M."/>
            <person name="Millas R."/>
            <person name="McGilp L."/>
            <person name="Shao M."/>
            <person name="Duquette J."/>
            <person name="Hirsch C.N."/>
            <person name="Kimball J."/>
        </authorList>
    </citation>
    <scope>NUCLEOTIDE SEQUENCE</scope>
    <source>
        <tissue evidence="9">Fresh leaf tissue</tissue>
    </source>
</reference>
<dbReference type="GO" id="GO:0045892">
    <property type="term" value="P:negative regulation of DNA-templated transcription"/>
    <property type="evidence" value="ECO:0007669"/>
    <property type="project" value="UniProtKB-UniRule"/>
</dbReference>
<gene>
    <name evidence="9" type="ORF">GUJ93_ZPchr0006g44466</name>
</gene>
<dbReference type="InterPro" id="IPR038933">
    <property type="entry name" value="Ovate"/>
</dbReference>
<evidence type="ECO:0000256" key="3">
    <source>
        <dbReference type="ARBA" id="ARBA00023015"/>
    </source>
</evidence>
<evidence type="ECO:0000256" key="6">
    <source>
        <dbReference type="RuleBase" id="RU367028"/>
    </source>
</evidence>
<dbReference type="EMBL" id="JAAALK010000283">
    <property type="protein sequence ID" value="KAG8073868.1"/>
    <property type="molecule type" value="Genomic_DNA"/>
</dbReference>
<keyword evidence="4 6" id="KW-0804">Transcription</keyword>
<evidence type="ECO:0000256" key="7">
    <source>
        <dbReference type="SAM" id="MobiDB-lite"/>
    </source>
</evidence>
<comment type="subcellular location">
    <subcellularLocation>
        <location evidence="1 6">Nucleus</location>
    </subcellularLocation>
</comment>
<dbReference type="AlphaFoldDB" id="A0A8J5T566"/>
<dbReference type="OrthoDB" id="1928390at2759"/>
<feature type="compositionally biased region" description="Basic residues" evidence="7">
    <location>
        <begin position="202"/>
        <end position="214"/>
    </location>
</feature>
<evidence type="ECO:0000256" key="4">
    <source>
        <dbReference type="ARBA" id="ARBA00023163"/>
    </source>
</evidence>
<comment type="caution">
    <text evidence="9">The sequence shown here is derived from an EMBL/GenBank/DDBJ whole genome shotgun (WGS) entry which is preliminary data.</text>
</comment>
<organism evidence="9 10">
    <name type="scientific">Zizania palustris</name>
    <name type="common">Northern wild rice</name>
    <dbReference type="NCBI Taxonomy" id="103762"/>
    <lineage>
        <taxon>Eukaryota</taxon>
        <taxon>Viridiplantae</taxon>
        <taxon>Streptophyta</taxon>
        <taxon>Embryophyta</taxon>
        <taxon>Tracheophyta</taxon>
        <taxon>Spermatophyta</taxon>
        <taxon>Magnoliopsida</taxon>
        <taxon>Liliopsida</taxon>
        <taxon>Poales</taxon>
        <taxon>Poaceae</taxon>
        <taxon>BOP clade</taxon>
        <taxon>Oryzoideae</taxon>
        <taxon>Oryzeae</taxon>
        <taxon>Zizaniinae</taxon>
        <taxon>Zizania</taxon>
    </lineage>
</organism>
<keyword evidence="2 6" id="KW-0678">Repressor</keyword>
<keyword evidence="5 6" id="KW-0539">Nucleus</keyword>
<dbReference type="Proteomes" id="UP000729402">
    <property type="component" value="Unassembled WGS sequence"/>
</dbReference>
<accession>A0A8J5T566</accession>